<proteinExistence type="predicted"/>
<dbReference type="AlphaFoldDB" id="A0A821YQ39"/>
<dbReference type="EMBL" id="CAJOBP010097789">
    <property type="protein sequence ID" value="CAF4967285.1"/>
    <property type="molecule type" value="Genomic_DNA"/>
</dbReference>
<comment type="caution">
    <text evidence="2">The sequence shown here is derived from an EMBL/GenBank/DDBJ whole genome shotgun (WGS) entry which is preliminary data.</text>
</comment>
<dbReference type="Proteomes" id="UP000663873">
    <property type="component" value="Unassembled WGS sequence"/>
</dbReference>
<evidence type="ECO:0000313" key="3">
    <source>
        <dbReference type="Proteomes" id="UP000663873"/>
    </source>
</evidence>
<feature type="region of interest" description="Disordered" evidence="1">
    <location>
        <begin position="1"/>
        <end position="81"/>
    </location>
</feature>
<evidence type="ECO:0000313" key="2">
    <source>
        <dbReference type="EMBL" id="CAF4967285.1"/>
    </source>
</evidence>
<organism evidence="2 3">
    <name type="scientific">Rotaria socialis</name>
    <dbReference type="NCBI Taxonomy" id="392032"/>
    <lineage>
        <taxon>Eukaryota</taxon>
        <taxon>Metazoa</taxon>
        <taxon>Spiralia</taxon>
        <taxon>Gnathifera</taxon>
        <taxon>Rotifera</taxon>
        <taxon>Eurotatoria</taxon>
        <taxon>Bdelloidea</taxon>
        <taxon>Philodinida</taxon>
        <taxon>Philodinidae</taxon>
        <taxon>Rotaria</taxon>
    </lineage>
</organism>
<feature type="non-terminal residue" evidence="2">
    <location>
        <position position="1"/>
    </location>
</feature>
<reference evidence="2" key="1">
    <citation type="submission" date="2021-02" db="EMBL/GenBank/DDBJ databases">
        <authorList>
            <person name="Nowell W R."/>
        </authorList>
    </citation>
    <scope>NUCLEOTIDE SEQUENCE</scope>
</reference>
<feature type="compositionally biased region" description="Polar residues" evidence="1">
    <location>
        <begin position="33"/>
        <end position="46"/>
    </location>
</feature>
<name>A0A821YQ39_9BILA</name>
<sequence length="81" mass="8864">SILNNNETNSDNDESKSTVKSTDHILLHIKNEPSISPSSWANSKVDQTQHNDNQKPVKIPTPSSPPSTTFVPINITPTIQS</sequence>
<protein>
    <submittedName>
        <fullName evidence="2">Uncharacterized protein</fullName>
    </submittedName>
</protein>
<feature type="compositionally biased region" description="Basic and acidic residues" evidence="1">
    <location>
        <begin position="13"/>
        <end position="31"/>
    </location>
</feature>
<accession>A0A821YQ39</accession>
<feature type="non-terminal residue" evidence="2">
    <location>
        <position position="81"/>
    </location>
</feature>
<gene>
    <name evidence="2" type="ORF">UJA718_LOCUS48562</name>
</gene>
<evidence type="ECO:0000256" key="1">
    <source>
        <dbReference type="SAM" id="MobiDB-lite"/>
    </source>
</evidence>
<keyword evidence="3" id="KW-1185">Reference proteome</keyword>